<keyword evidence="6 11" id="KW-0798">TonB box</keyword>
<evidence type="ECO:0000256" key="6">
    <source>
        <dbReference type="ARBA" id="ARBA00023077"/>
    </source>
</evidence>
<name>A0ABV3ZHV3_9BACT</name>
<evidence type="ECO:0000313" key="16">
    <source>
        <dbReference type="Proteomes" id="UP001560573"/>
    </source>
</evidence>
<dbReference type="InterPro" id="IPR008969">
    <property type="entry name" value="CarboxyPept-like_regulatory"/>
</dbReference>
<accession>A0ABV3ZHV3</accession>
<evidence type="ECO:0000256" key="12">
    <source>
        <dbReference type="SAM" id="SignalP"/>
    </source>
</evidence>
<dbReference type="PROSITE" id="PS52016">
    <property type="entry name" value="TONB_DEPENDENT_REC_3"/>
    <property type="match status" value="1"/>
</dbReference>
<keyword evidence="16" id="KW-1185">Reference proteome</keyword>
<dbReference type="InterPro" id="IPR023997">
    <property type="entry name" value="TonB-dep_OMP_SusC/RagA_CS"/>
</dbReference>
<evidence type="ECO:0000256" key="2">
    <source>
        <dbReference type="ARBA" id="ARBA00022448"/>
    </source>
</evidence>
<comment type="subcellular location">
    <subcellularLocation>
        <location evidence="1 10">Cell outer membrane</location>
        <topology evidence="1 10">Multi-pass membrane protein</topology>
    </subcellularLocation>
</comment>
<dbReference type="RefSeq" id="WP_369330878.1">
    <property type="nucleotide sequence ID" value="NZ_JAULBC010000006.1"/>
</dbReference>
<dbReference type="Pfam" id="PF07715">
    <property type="entry name" value="Plug"/>
    <property type="match status" value="1"/>
</dbReference>
<evidence type="ECO:0000256" key="10">
    <source>
        <dbReference type="PROSITE-ProRule" id="PRU01360"/>
    </source>
</evidence>
<dbReference type="InterPro" id="IPR037066">
    <property type="entry name" value="Plug_dom_sf"/>
</dbReference>
<keyword evidence="7 10" id="KW-0472">Membrane</keyword>
<evidence type="ECO:0000256" key="1">
    <source>
        <dbReference type="ARBA" id="ARBA00004571"/>
    </source>
</evidence>
<dbReference type="InterPro" id="IPR012910">
    <property type="entry name" value="Plug_dom"/>
</dbReference>
<dbReference type="Gene3D" id="2.170.130.10">
    <property type="entry name" value="TonB-dependent receptor, plug domain"/>
    <property type="match status" value="1"/>
</dbReference>
<keyword evidence="2 10" id="KW-0813">Transport</keyword>
<dbReference type="Gene3D" id="2.40.170.20">
    <property type="entry name" value="TonB-dependent receptor, beta-barrel domain"/>
    <property type="match status" value="1"/>
</dbReference>
<dbReference type="NCBIfam" id="TIGR04057">
    <property type="entry name" value="SusC_RagA_signa"/>
    <property type="match status" value="1"/>
</dbReference>
<evidence type="ECO:0000256" key="5">
    <source>
        <dbReference type="ARBA" id="ARBA00022729"/>
    </source>
</evidence>
<dbReference type="SUPFAM" id="SSF49464">
    <property type="entry name" value="Carboxypeptidase regulatory domain-like"/>
    <property type="match status" value="1"/>
</dbReference>
<keyword evidence="3 10" id="KW-1134">Transmembrane beta strand</keyword>
<evidence type="ECO:0000256" key="9">
    <source>
        <dbReference type="ARBA" id="ARBA00023237"/>
    </source>
</evidence>
<dbReference type="InterPro" id="IPR000531">
    <property type="entry name" value="Beta-barrel_TonB"/>
</dbReference>
<dbReference type="InterPro" id="IPR023996">
    <property type="entry name" value="TonB-dep_OMP_SusC/RagA"/>
</dbReference>
<comment type="caution">
    <text evidence="15">The sequence shown here is derived from an EMBL/GenBank/DDBJ whole genome shotgun (WGS) entry which is preliminary data.</text>
</comment>
<dbReference type="Pfam" id="PF00593">
    <property type="entry name" value="TonB_dep_Rec_b-barrel"/>
    <property type="match status" value="1"/>
</dbReference>
<keyword evidence="8" id="KW-0675">Receptor</keyword>
<dbReference type="EMBL" id="JAULBC010000006">
    <property type="protein sequence ID" value="MEX6689471.1"/>
    <property type="molecule type" value="Genomic_DNA"/>
</dbReference>
<evidence type="ECO:0000259" key="14">
    <source>
        <dbReference type="Pfam" id="PF07715"/>
    </source>
</evidence>
<evidence type="ECO:0000256" key="11">
    <source>
        <dbReference type="RuleBase" id="RU003357"/>
    </source>
</evidence>
<evidence type="ECO:0000256" key="4">
    <source>
        <dbReference type="ARBA" id="ARBA00022692"/>
    </source>
</evidence>
<feature type="domain" description="TonB-dependent receptor plug" evidence="14">
    <location>
        <begin position="118"/>
        <end position="254"/>
    </location>
</feature>
<evidence type="ECO:0000256" key="8">
    <source>
        <dbReference type="ARBA" id="ARBA00023170"/>
    </source>
</evidence>
<feature type="domain" description="TonB-dependent receptor-like beta-barrel" evidence="13">
    <location>
        <begin position="405"/>
        <end position="938"/>
    </location>
</feature>
<feature type="signal peptide" evidence="12">
    <location>
        <begin position="1"/>
        <end position="23"/>
    </location>
</feature>
<reference evidence="15 16" key="1">
    <citation type="submission" date="2023-07" db="EMBL/GenBank/DDBJ databases">
        <authorList>
            <person name="Lian W.-H."/>
        </authorList>
    </citation>
    <scope>NUCLEOTIDE SEQUENCE [LARGE SCALE GENOMIC DNA]</scope>
    <source>
        <strain evidence="15 16">SYSU DXS3180</strain>
    </source>
</reference>
<sequence length="982" mass="105191">MRQPLNVVIFLVCIMAMPSLVWAQSKTVTGKITDINNAVVPGASILVKNSNLGVASDNEGKFHIVVSQNAVLVINATGFKSQSIPVSGLVDDVVIKLEEDVTKLDEVVITGLATSVKRRNLANSVATVSSKELNGVAPAQTFDGALEGKIPGAYINANTGAPGGGISVKLRGVTSVYGNTQPLYVIDGVFVDNTATSAGLNAVTGAAAGGNPTSNQDNPSSRIADIPAADIENIEILKGASAAAIYGSKAAGGVVIITTKRGKQGKTSVSLSQDLGIITARKFIGVRQFTADRAASLSSDSATSAALRQQFLDAESAGKIYDYEKEIYGNTGFARNTVLSISGGGEKTSFYFSAAQKDEEGIVKNTGYRNSNLRLNIDHRITDNIKIGITTGYINSSADRGLSGNDNTGVSLGIALASTPSFAQLHPDNFGNYPNNPFAASNPLQTIALMRSNEAVNRFITGLNFDAIFQKSNHSTTRFIGRGGIDFYNLETNALFPSNLQFQAVNKGTSIQGTTKNLNTNYILSLVNTYAPSDKLSFTTSAGLTQETGDYNNLLNIATQVISGQSNVDQAGALNSKQFRAKFQNDGIFIQEEASIAEAVNITAGVRFDRSSNNGDASKYYVYPKAGISWNLTHSGLLKGGFFDNFKLRAAYGQANNVPAYGSKFTSLVISNIAGNPGSLVNTEKGDPNIKPERQKEFETGLDFTILHGRLGFQFTYYNKNIDDFLMLANLPASSGFATGWVNAGNLRNRGVELGLNAKPVASKNVTWNTSVNFWLNRSLVTKYIIPPIPQGSFGYVLGSFQIEQGKSATQIVGLNGAGVGVLGDAEPRFQMNTYNEVTFWNKLSLRFLLHWKNGGNNINLTNLQTDFGGTSADYDNVTNKAGLPDGVYRITQIGTSAQMFVQDAGYLRLREVGVFYSFAKLPVKFIKSLRLGASLNNYLTFTKYKSYDPEVSNFGTGFSSGVDVDPYPASKRANFHISIDF</sequence>
<evidence type="ECO:0000256" key="7">
    <source>
        <dbReference type="ARBA" id="ARBA00023136"/>
    </source>
</evidence>
<dbReference type="InterPro" id="IPR036942">
    <property type="entry name" value="Beta-barrel_TonB_sf"/>
</dbReference>
<evidence type="ECO:0000313" key="15">
    <source>
        <dbReference type="EMBL" id="MEX6689471.1"/>
    </source>
</evidence>
<organism evidence="15 16">
    <name type="scientific">Danxiaibacter flavus</name>
    <dbReference type="NCBI Taxonomy" id="3049108"/>
    <lineage>
        <taxon>Bacteria</taxon>
        <taxon>Pseudomonadati</taxon>
        <taxon>Bacteroidota</taxon>
        <taxon>Chitinophagia</taxon>
        <taxon>Chitinophagales</taxon>
        <taxon>Chitinophagaceae</taxon>
        <taxon>Danxiaibacter</taxon>
    </lineage>
</organism>
<proteinExistence type="inferred from homology"/>
<dbReference type="NCBIfam" id="TIGR04056">
    <property type="entry name" value="OMP_RagA_SusC"/>
    <property type="match status" value="1"/>
</dbReference>
<dbReference type="PANTHER" id="PTHR30069">
    <property type="entry name" value="TONB-DEPENDENT OUTER MEMBRANE RECEPTOR"/>
    <property type="match status" value="1"/>
</dbReference>
<dbReference type="PANTHER" id="PTHR30069:SF29">
    <property type="entry name" value="HEMOGLOBIN AND HEMOGLOBIN-HAPTOGLOBIN-BINDING PROTEIN 1-RELATED"/>
    <property type="match status" value="1"/>
</dbReference>
<keyword evidence="5 12" id="KW-0732">Signal</keyword>
<evidence type="ECO:0000256" key="3">
    <source>
        <dbReference type="ARBA" id="ARBA00022452"/>
    </source>
</evidence>
<evidence type="ECO:0000259" key="13">
    <source>
        <dbReference type="Pfam" id="PF00593"/>
    </source>
</evidence>
<feature type="chain" id="PRO_5046200556" evidence="12">
    <location>
        <begin position="24"/>
        <end position="982"/>
    </location>
</feature>
<dbReference type="InterPro" id="IPR039426">
    <property type="entry name" value="TonB-dep_rcpt-like"/>
</dbReference>
<dbReference type="SUPFAM" id="SSF56935">
    <property type="entry name" value="Porins"/>
    <property type="match status" value="1"/>
</dbReference>
<comment type="similarity">
    <text evidence="10 11">Belongs to the TonB-dependent receptor family.</text>
</comment>
<gene>
    <name evidence="15" type="ORF">QTN47_18330</name>
</gene>
<dbReference type="Proteomes" id="UP001560573">
    <property type="component" value="Unassembled WGS sequence"/>
</dbReference>
<dbReference type="Pfam" id="PF13715">
    <property type="entry name" value="CarbopepD_reg_2"/>
    <property type="match status" value="1"/>
</dbReference>
<protein>
    <submittedName>
        <fullName evidence="15">SusC/RagA family TonB-linked outer membrane protein</fullName>
    </submittedName>
</protein>
<keyword evidence="9 10" id="KW-0998">Cell outer membrane</keyword>
<keyword evidence="4 10" id="KW-0812">Transmembrane</keyword>